<evidence type="ECO:0000256" key="7">
    <source>
        <dbReference type="ARBA" id="ARBA00022840"/>
    </source>
</evidence>
<dbReference type="Gene3D" id="1.10.287.130">
    <property type="match status" value="1"/>
</dbReference>
<proteinExistence type="predicted"/>
<dbReference type="GO" id="GO:0000155">
    <property type="term" value="F:phosphorelay sensor kinase activity"/>
    <property type="evidence" value="ECO:0007669"/>
    <property type="project" value="InterPro"/>
</dbReference>
<dbReference type="PANTHER" id="PTHR43065">
    <property type="entry name" value="SENSOR HISTIDINE KINASE"/>
    <property type="match status" value="1"/>
</dbReference>
<dbReference type="SMART" id="SM00388">
    <property type="entry name" value="HisKA"/>
    <property type="match status" value="1"/>
</dbReference>
<accession>A0A6I4TCY1</accession>
<dbReference type="InterPro" id="IPR003661">
    <property type="entry name" value="HisK_dim/P_dom"/>
</dbReference>
<evidence type="ECO:0000256" key="8">
    <source>
        <dbReference type="ARBA" id="ARBA00023012"/>
    </source>
</evidence>
<dbReference type="SMART" id="SM00387">
    <property type="entry name" value="HATPase_c"/>
    <property type="match status" value="1"/>
</dbReference>
<dbReference type="EMBL" id="WTZA01000001">
    <property type="protein sequence ID" value="MXO74065.1"/>
    <property type="molecule type" value="Genomic_DNA"/>
</dbReference>
<dbReference type="SUPFAM" id="SSF55785">
    <property type="entry name" value="PYP-like sensor domain (PAS domain)"/>
    <property type="match status" value="1"/>
</dbReference>
<dbReference type="Gene3D" id="3.30.565.10">
    <property type="entry name" value="Histidine kinase-like ATPase, C-terminal domain"/>
    <property type="match status" value="1"/>
</dbReference>
<dbReference type="PRINTS" id="PR00344">
    <property type="entry name" value="BCTRLSENSOR"/>
</dbReference>
<name>A0A6I4TCY1_9SPHN</name>
<evidence type="ECO:0000256" key="6">
    <source>
        <dbReference type="ARBA" id="ARBA00022777"/>
    </source>
</evidence>
<dbReference type="InterPro" id="IPR000014">
    <property type="entry name" value="PAS"/>
</dbReference>
<dbReference type="Gene3D" id="3.30.450.20">
    <property type="entry name" value="PAS domain"/>
    <property type="match status" value="1"/>
</dbReference>
<evidence type="ECO:0000313" key="10">
    <source>
        <dbReference type="EMBL" id="MXO74065.1"/>
    </source>
</evidence>
<keyword evidence="7" id="KW-0067">ATP-binding</keyword>
<evidence type="ECO:0000256" key="2">
    <source>
        <dbReference type="ARBA" id="ARBA00012438"/>
    </source>
</evidence>
<sequence>MLHALPGAEGCVTAPGAPGPREQIAGLSFAVLLIDPDLTIVEANPASENMLGRSAPRLVSTALLEVFAFEDSRIAERIRDQLAPLVARDVAVRVGAAPRRVNLTLSPVPSHPGWRVLTLSEAPQDMVEPGNGTAQLSAPAVLAHEIKNPLAAIRGAGQLVARKLKPADRLLADLITGEVDRIASLIDRMQRIGARTSEPNAPFNLHEAVLSALAAVRGGDMAGVELVEAFDPSLPTVMGNRAGLEQIVINLVANARDAVEQQQGARVTVRTRYASGLSVNAAGPGRPVRLPIELTVSDNGPGIDADLRDHVFEPFVSSRAGGQGLGLALVRRLVRDMGGRVAHERDESAGLTHFRVHLPLAEGA</sequence>
<dbReference type="GO" id="GO:0005524">
    <property type="term" value="F:ATP binding"/>
    <property type="evidence" value="ECO:0007669"/>
    <property type="project" value="UniProtKB-KW"/>
</dbReference>
<dbReference type="AlphaFoldDB" id="A0A6I4TCY1"/>
<dbReference type="Proteomes" id="UP000439522">
    <property type="component" value="Unassembled WGS sequence"/>
</dbReference>
<comment type="caution">
    <text evidence="10">The sequence shown here is derived from an EMBL/GenBank/DDBJ whole genome shotgun (WGS) entry which is preliminary data.</text>
</comment>
<dbReference type="Pfam" id="PF00512">
    <property type="entry name" value="HisKA"/>
    <property type="match status" value="1"/>
</dbReference>
<reference evidence="10 11" key="1">
    <citation type="submission" date="2019-12" db="EMBL/GenBank/DDBJ databases">
        <title>Genomic-based taxomic classification of the family Erythrobacteraceae.</title>
        <authorList>
            <person name="Xu L."/>
        </authorList>
    </citation>
    <scope>NUCLEOTIDE SEQUENCE [LARGE SCALE GENOMIC DNA]</scope>
    <source>
        <strain evidence="10 11">100921-2</strain>
    </source>
</reference>
<comment type="catalytic activity">
    <reaction evidence="1">
        <text>ATP + protein L-histidine = ADP + protein N-phospho-L-histidine.</text>
        <dbReference type="EC" id="2.7.13.3"/>
    </reaction>
</comment>
<gene>
    <name evidence="10" type="ORF">GRI40_02370</name>
</gene>
<dbReference type="SMART" id="SM00091">
    <property type="entry name" value="PAS"/>
    <property type="match status" value="1"/>
</dbReference>
<dbReference type="InterPro" id="IPR004358">
    <property type="entry name" value="Sig_transdc_His_kin-like_C"/>
</dbReference>
<dbReference type="Pfam" id="PF08448">
    <property type="entry name" value="PAS_4"/>
    <property type="match status" value="1"/>
</dbReference>
<dbReference type="OrthoDB" id="9789238at2"/>
<dbReference type="PROSITE" id="PS50109">
    <property type="entry name" value="HIS_KIN"/>
    <property type="match status" value="1"/>
</dbReference>
<dbReference type="InterPro" id="IPR036890">
    <property type="entry name" value="HATPase_C_sf"/>
</dbReference>
<dbReference type="CDD" id="cd00130">
    <property type="entry name" value="PAS"/>
    <property type="match status" value="1"/>
</dbReference>
<dbReference type="InterPro" id="IPR035965">
    <property type="entry name" value="PAS-like_dom_sf"/>
</dbReference>
<evidence type="ECO:0000256" key="3">
    <source>
        <dbReference type="ARBA" id="ARBA00022553"/>
    </source>
</evidence>
<dbReference type="InterPro" id="IPR036097">
    <property type="entry name" value="HisK_dim/P_sf"/>
</dbReference>
<dbReference type="SUPFAM" id="SSF47384">
    <property type="entry name" value="Homodimeric domain of signal transducing histidine kinase"/>
    <property type="match status" value="1"/>
</dbReference>
<keyword evidence="6" id="KW-0418">Kinase</keyword>
<protein>
    <recommendedName>
        <fullName evidence="2">histidine kinase</fullName>
        <ecNumber evidence="2">2.7.13.3</ecNumber>
    </recommendedName>
</protein>
<feature type="domain" description="Histidine kinase" evidence="9">
    <location>
        <begin position="141"/>
        <end position="362"/>
    </location>
</feature>
<dbReference type="EC" id="2.7.13.3" evidence="2"/>
<evidence type="ECO:0000259" key="9">
    <source>
        <dbReference type="PROSITE" id="PS50109"/>
    </source>
</evidence>
<evidence type="ECO:0000313" key="11">
    <source>
        <dbReference type="Proteomes" id="UP000439522"/>
    </source>
</evidence>
<organism evidence="10 11">
    <name type="scientific">Tsuneonella aeria</name>
    <dbReference type="NCBI Taxonomy" id="1837929"/>
    <lineage>
        <taxon>Bacteria</taxon>
        <taxon>Pseudomonadati</taxon>
        <taxon>Pseudomonadota</taxon>
        <taxon>Alphaproteobacteria</taxon>
        <taxon>Sphingomonadales</taxon>
        <taxon>Erythrobacteraceae</taxon>
        <taxon>Tsuneonella</taxon>
    </lineage>
</organism>
<keyword evidence="4" id="KW-0808">Transferase</keyword>
<evidence type="ECO:0000256" key="4">
    <source>
        <dbReference type="ARBA" id="ARBA00022679"/>
    </source>
</evidence>
<dbReference type="Pfam" id="PF02518">
    <property type="entry name" value="HATPase_c"/>
    <property type="match status" value="1"/>
</dbReference>
<dbReference type="SUPFAM" id="SSF55874">
    <property type="entry name" value="ATPase domain of HSP90 chaperone/DNA topoisomerase II/histidine kinase"/>
    <property type="match status" value="1"/>
</dbReference>
<evidence type="ECO:0000256" key="5">
    <source>
        <dbReference type="ARBA" id="ARBA00022741"/>
    </source>
</evidence>
<dbReference type="InterPro" id="IPR013656">
    <property type="entry name" value="PAS_4"/>
</dbReference>
<dbReference type="PANTHER" id="PTHR43065:SF10">
    <property type="entry name" value="PEROXIDE STRESS-ACTIVATED HISTIDINE KINASE MAK3"/>
    <property type="match status" value="1"/>
</dbReference>
<keyword evidence="3" id="KW-0597">Phosphoprotein</keyword>
<evidence type="ECO:0000256" key="1">
    <source>
        <dbReference type="ARBA" id="ARBA00000085"/>
    </source>
</evidence>
<keyword evidence="11" id="KW-1185">Reference proteome</keyword>
<keyword evidence="5" id="KW-0547">Nucleotide-binding</keyword>
<dbReference type="InterPro" id="IPR003594">
    <property type="entry name" value="HATPase_dom"/>
</dbReference>
<keyword evidence="8" id="KW-0902">Two-component regulatory system</keyword>
<dbReference type="InterPro" id="IPR005467">
    <property type="entry name" value="His_kinase_dom"/>
</dbReference>
<dbReference type="CDD" id="cd00082">
    <property type="entry name" value="HisKA"/>
    <property type="match status" value="1"/>
</dbReference>